<evidence type="ECO:0000313" key="1">
    <source>
        <dbReference type="EMBL" id="KAK2606825.1"/>
    </source>
</evidence>
<protein>
    <recommendedName>
        <fullName evidence="3">F-box domain-containing protein</fullName>
    </recommendedName>
</protein>
<keyword evidence="2" id="KW-1185">Reference proteome</keyword>
<gene>
    <name evidence="1" type="ORF">N8I77_005550</name>
</gene>
<dbReference type="SUPFAM" id="SSF52047">
    <property type="entry name" value="RNI-like"/>
    <property type="match status" value="1"/>
</dbReference>
<dbReference type="Proteomes" id="UP001265746">
    <property type="component" value="Unassembled WGS sequence"/>
</dbReference>
<reference evidence="1" key="1">
    <citation type="submission" date="2023-06" db="EMBL/GenBank/DDBJ databases">
        <authorList>
            <person name="Noh H."/>
        </authorList>
    </citation>
    <scope>NUCLEOTIDE SEQUENCE</scope>
    <source>
        <strain evidence="1">DUCC20226</strain>
    </source>
</reference>
<organism evidence="1 2">
    <name type="scientific">Phomopsis amygdali</name>
    <name type="common">Fusicoccum amygdali</name>
    <dbReference type="NCBI Taxonomy" id="1214568"/>
    <lineage>
        <taxon>Eukaryota</taxon>
        <taxon>Fungi</taxon>
        <taxon>Dikarya</taxon>
        <taxon>Ascomycota</taxon>
        <taxon>Pezizomycotina</taxon>
        <taxon>Sordariomycetes</taxon>
        <taxon>Sordariomycetidae</taxon>
        <taxon>Diaporthales</taxon>
        <taxon>Diaporthaceae</taxon>
        <taxon>Diaporthe</taxon>
    </lineage>
</organism>
<name>A0AAD9SG54_PHOAM</name>
<evidence type="ECO:0000313" key="2">
    <source>
        <dbReference type="Proteomes" id="UP001265746"/>
    </source>
</evidence>
<dbReference type="AlphaFoldDB" id="A0AAD9SG54"/>
<dbReference type="EMBL" id="JAUJFL010000003">
    <property type="protein sequence ID" value="KAK2606825.1"/>
    <property type="molecule type" value="Genomic_DNA"/>
</dbReference>
<comment type="caution">
    <text evidence="1">The sequence shown here is derived from an EMBL/GenBank/DDBJ whole genome shotgun (WGS) entry which is preliminary data.</text>
</comment>
<sequence>MFQWGAFPGKENLEFFEQLPIELWLCILDYLCPHCLASLAHTPGISLVEDHNGIAKPLLLKSRGDLLSVNLTCQFFRSLAQKYLFYCFDRETDNIFSRFRRSVEPAGGRPDLSGAVKEMTVSSNPGRRGILEHLPHIRTLKFRIDHGDGQWTDDYRGQDVLFGNNTLTDKLQRLQKLILLPTEMHRSVHISRGRLWLEALMKAGPELQSLSIRRFVDFSHDADGLIIPAPNNSPKYLKLPENKVTKLELWRSWFRYNSLKDLLSNFQALREFRLADMDYLNGRIVDDDMVRPVDGYDALESGLATFRPIKSLAAFTVLKSVRLSQNSIGMPPNVDYDLVDTMTDEQYSLYKEAEIAATKNVLIDLLPCKSLEFLQIDEFEDYFEDAVLEFARCVSLKEYPNLKHVRLVGVNYYDTLAAVSGNERDLGPYHNMKSLVPPEYWDETEVRLALVDAELEYEAREFFRKAEVRFETLELNWPAEMDDNLDVVTWMTTYPQVCTGECGHPNCRRDTLRDNGGRDTCHGG</sequence>
<accession>A0AAD9SG54</accession>
<evidence type="ECO:0008006" key="3">
    <source>
        <dbReference type="Google" id="ProtNLM"/>
    </source>
</evidence>
<proteinExistence type="predicted"/>